<accession>A0ABP8U1N3</accession>
<comment type="caution">
    <text evidence="1">The sequence shown here is derived from an EMBL/GenBank/DDBJ whole genome shotgun (WGS) entry which is preliminary data.</text>
</comment>
<dbReference type="EMBL" id="BAABHK010000001">
    <property type="protein sequence ID" value="GAA4620183.1"/>
    <property type="molecule type" value="Genomic_DNA"/>
</dbReference>
<proteinExistence type="predicted"/>
<dbReference type="Proteomes" id="UP001501442">
    <property type="component" value="Unassembled WGS sequence"/>
</dbReference>
<evidence type="ECO:0000313" key="1">
    <source>
        <dbReference type="EMBL" id="GAA4620183.1"/>
    </source>
</evidence>
<evidence type="ECO:0000313" key="2">
    <source>
        <dbReference type="Proteomes" id="UP001501442"/>
    </source>
</evidence>
<name>A0ABP8U1N3_9ACTN</name>
<reference evidence="2" key="1">
    <citation type="journal article" date="2019" name="Int. J. Syst. Evol. Microbiol.">
        <title>The Global Catalogue of Microorganisms (GCM) 10K type strain sequencing project: providing services to taxonomists for standard genome sequencing and annotation.</title>
        <authorList>
            <consortium name="The Broad Institute Genomics Platform"/>
            <consortium name="The Broad Institute Genome Sequencing Center for Infectious Disease"/>
            <person name="Wu L."/>
            <person name="Ma J."/>
        </authorList>
    </citation>
    <scope>NUCLEOTIDE SEQUENCE [LARGE SCALE GENOMIC DNA]</scope>
    <source>
        <strain evidence="2">JCM 17939</strain>
    </source>
</reference>
<organism evidence="1 2">
    <name type="scientific">Actinoallomurus vinaceus</name>
    <dbReference type="NCBI Taxonomy" id="1080074"/>
    <lineage>
        <taxon>Bacteria</taxon>
        <taxon>Bacillati</taxon>
        <taxon>Actinomycetota</taxon>
        <taxon>Actinomycetes</taxon>
        <taxon>Streptosporangiales</taxon>
        <taxon>Thermomonosporaceae</taxon>
        <taxon>Actinoallomurus</taxon>
    </lineage>
</organism>
<gene>
    <name evidence="1" type="ORF">GCM10023196_003150</name>
</gene>
<sequence length="125" mass="13206">MPPTLPETGETRASLSGGGDARWSVLVPVILVGRVPASVVDVVDVVTVRHAHVATALTMPMRMAFMLRVASGLAFVDVSVVWPVQVPVVGIVDVVAVRHGHVAASRSVSMIVSGMLPVLCHRCHR</sequence>
<protein>
    <submittedName>
        <fullName evidence="1">Uncharacterized protein</fullName>
    </submittedName>
</protein>
<keyword evidence="2" id="KW-1185">Reference proteome</keyword>